<dbReference type="Proteomes" id="UP000078540">
    <property type="component" value="Unassembled WGS sequence"/>
</dbReference>
<gene>
    <name evidence="1" type="ORF">ALC53_06658</name>
</gene>
<dbReference type="AlphaFoldDB" id="A0A195BED4"/>
<name>A0A195BED4_9HYME</name>
<organism evidence="1 2">
    <name type="scientific">Atta colombica</name>
    <dbReference type="NCBI Taxonomy" id="520822"/>
    <lineage>
        <taxon>Eukaryota</taxon>
        <taxon>Metazoa</taxon>
        <taxon>Ecdysozoa</taxon>
        <taxon>Arthropoda</taxon>
        <taxon>Hexapoda</taxon>
        <taxon>Insecta</taxon>
        <taxon>Pterygota</taxon>
        <taxon>Neoptera</taxon>
        <taxon>Endopterygota</taxon>
        <taxon>Hymenoptera</taxon>
        <taxon>Apocrita</taxon>
        <taxon>Aculeata</taxon>
        <taxon>Formicoidea</taxon>
        <taxon>Formicidae</taxon>
        <taxon>Myrmicinae</taxon>
        <taxon>Atta</taxon>
    </lineage>
</organism>
<evidence type="ECO:0000313" key="2">
    <source>
        <dbReference type="Proteomes" id="UP000078540"/>
    </source>
</evidence>
<keyword evidence="2" id="KW-1185">Reference proteome</keyword>
<evidence type="ECO:0000313" key="1">
    <source>
        <dbReference type="EMBL" id="KYM82946.1"/>
    </source>
</evidence>
<accession>A0A195BED4</accession>
<reference evidence="1 2" key="1">
    <citation type="submission" date="2015-09" db="EMBL/GenBank/DDBJ databases">
        <title>Atta colombica WGS genome.</title>
        <authorList>
            <person name="Nygaard S."/>
            <person name="Hu H."/>
            <person name="Boomsma J."/>
            <person name="Zhang G."/>
        </authorList>
    </citation>
    <scope>NUCLEOTIDE SEQUENCE [LARGE SCALE GENOMIC DNA]</scope>
    <source>
        <strain evidence="1">Treedump-2</strain>
        <tissue evidence="1">Whole body</tissue>
    </source>
</reference>
<protein>
    <submittedName>
        <fullName evidence="1">Uncharacterized protein</fullName>
    </submittedName>
</protein>
<dbReference type="EMBL" id="KQ976504">
    <property type="protein sequence ID" value="KYM82946.1"/>
    <property type="molecule type" value="Genomic_DNA"/>
</dbReference>
<sequence>MQQLIHFSFELKFSRRRPSYLSCASANERSLEFISYRAGHFKYQKKRVQIYKQFHYYIKELTVIVLHSSYVGSKVGFFIEFDQNFARKMLTVRTFIIILCCMKYVY</sequence>
<proteinExistence type="predicted"/>